<sequence length="415" mass="45597">MGATKITGQNGSAEVESGTASAERCYCPYNLPAELGIPFLERPIQALVPIYLSSSIMPSSTLVSLLLGLCFWVSSTSPLLAQPTPPVYRNLVMEGGGIRGIAYGGALAELEKQGVLSGLRRVGGTSAGAIQAALLAVSYSPQEIIAVVDHTPIQRLNDGRLMFLGGGTRLVKQYGWYRGDELSRYLNHLVARKTQRPNLTLGQLHALAQQEPTRYRDLYTTGTNLTTQRTQVFSYETHPDLRVADAVRISMSIPLYFRAVLLDAQGHIVRHPAKGQAVDVLVDGGLLANYPIWLFDDERYLSARTNPEAPTTDSIFNPETLGLRLDRPAQLALDTLPNGRQQLAPYPVGDLKSYVGALYTVAIENLNPAQPRDWERTISISTRGYNPKIRRLSETQKHDLLSSGHDGVQAFFRRE</sequence>
<feature type="active site" description="Nucleophile" evidence="2">
    <location>
        <position position="126"/>
    </location>
</feature>
<dbReference type="EMBL" id="SRLA01000001">
    <property type="protein sequence ID" value="TGE09667.1"/>
    <property type="molecule type" value="Genomic_DNA"/>
</dbReference>
<dbReference type="InterPro" id="IPR002641">
    <property type="entry name" value="PNPLA_dom"/>
</dbReference>
<protein>
    <submittedName>
        <fullName evidence="4">Patatin</fullName>
    </submittedName>
</protein>
<name>A0A4Z0PAH5_9BACT</name>
<evidence type="ECO:0000313" key="4">
    <source>
        <dbReference type="EMBL" id="TGE09667.1"/>
    </source>
</evidence>
<feature type="active site" description="Proton acceptor" evidence="2">
    <location>
        <position position="283"/>
    </location>
</feature>
<reference evidence="4 5" key="1">
    <citation type="submission" date="2019-04" db="EMBL/GenBank/DDBJ databases">
        <authorList>
            <person name="Feng G."/>
            <person name="Zhang J."/>
            <person name="Zhu H."/>
        </authorList>
    </citation>
    <scope>NUCLEOTIDE SEQUENCE [LARGE SCALE GENOMIC DNA]</scope>
    <source>
        <strain evidence="4 5">92R-1</strain>
    </source>
</reference>
<keyword evidence="2" id="KW-0442">Lipid degradation</keyword>
<proteinExistence type="predicted"/>
<dbReference type="InterPro" id="IPR016035">
    <property type="entry name" value="Acyl_Trfase/lysoPLipase"/>
</dbReference>
<keyword evidence="2" id="KW-0378">Hydrolase</keyword>
<dbReference type="PANTHER" id="PTHR46394:SF1">
    <property type="entry name" value="PNPLA DOMAIN-CONTAINING PROTEIN"/>
    <property type="match status" value="1"/>
</dbReference>
<accession>A0A4Z0PAH5</accession>
<organism evidence="4 5">
    <name type="scientific">Hymenobacter fodinae</name>
    <dbReference type="NCBI Taxonomy" id="2510796"/>
    <lineage>
        <taxon>Bacteria</taxon>
        <taxon>Pseudomonadati</taxon>
        <taxon>Bacteroidota</taxon>
        <taxon>Cytophagia</taxon>
        <taxon>Cytophagales</taxon>
        <taxon>Hymenobacteraceae</taxon>
        <taxon>Hymenobacter</taxon>
    </lineage>
</organism>
<feature type="short sequence motif" description="DGA/G" evidence="2">
    <location>
        <begin position="283"/>
        <end position="285"/>
    </location>
</feature>
<dbReference type="Pfam" id="PF01734">
    <property type="entry name" value="Patatin"/>
    <property type="match status" value="1"/>
</dbReference>
<evidence type="ECO:0000256" key="1">
    <source>
        <dbReference type="ARBA" id="ARBA00023098"/>
    </source>
</evidence>
<evidence type="ECO:0000256" key="2">
    <source>
        <dbReference type="PROSITE-ProRule" id="PRU01161"/>
    </source>
</evidence>
<feature type="domain" description="PNPLA" evidence="3">
    <location>
        <begin position="91"/>
        <end position="296"/>
    </location>
</feature>
<feature type="short sequence motif" description="GXGXXG" evidence="2">
    <location>
        <begin position="95"/>
        <end position="100"/>
    </location>
</feature>
<dbReference type="CDD" id="cd07207">
    <property type="entry name" value="Pat_ExoU_VipD_like"/>
    <property type="match status" value="1"/>
</dbReference>
<dbReference type="GO" id="GO:0016042">
    <property type="term" value="P:lipid catabolic process"/>
    <property type="evidence" value="ECO:0007669"/>
    <property type="project" value="UniProtKB-UniRule"/>
</dbReference>
<evidence type="ECO:0000313" key="5">
    <source>
        <dbReference type="Proteomes" id="UP000298337"/>
    </source>
</evidence>
<dbReference type="PANTHER" id="PTHR46394">
    <property type="entry name" value="ANNEXIN"/>
    <property type="match status" value="1"/>
</dbReference>
<keyword evidence="1 2" id="KW-0443">Lipid metabolism</keyword>
<feature type="short sequence motif" description="GXSXG" evidence="2">
    <location>
        <begin position="124"/>
        <end position="128"/>
    </location>
</feature>
<dbReference type="OrthoDB" id="9770965at2"/>
<evidence type="ECO:0000259" key="3">
    <source>
        <dbReference type="PROSITE" id="PS51635"/>
    </source>
</evidence>
<dbReference type="Gene3D" id="3.40.1090.10">
    <property type="entry name" value="Cytosolic phospholipase A2 catalytic domain"/>
    <property type="match status" value="2"/>
</dbReference>
<gene>
    <name evidence="4" type="ORF">EU556_02190</name>
</gene>
<dbReference type="InterPro" id="IPR052580">
    <property type="entry name" value="Lipid_Hydrolase"/>
</dbReference>
<keyword evidence="5" id="KW-1185">Reference proteome</keyword>
<dbReference type="SUPFAM" id="SSF52151">
    <property type="entry name" value="FabD/lysophospholipase-like"/>
    <property type="match status" value="1"/>
</dbReference>
<dbReference type="PROSITE" id="PS51635">
    <property type="entry name" value="PNPLA"/>
    <property type="match status" value="1"/>
</dbReference>
<comment type="caution">
    <text evidence="4">The sequence shown here is derived from an EMBL/GenBank/DDBJ whole genome shotgun (WGS) entry which is preliminary data.</text>
</comment>
<dbReference type="Proteomes" id="UP000298337">
    <property type="component" value="Unassembled WGS sequence"/>
</dbReference>
<dbReference type="AlphaFoldDB" id="A0A4Z0PAH5"/>
<dbReference type="GO" id="GO:0016787">
    <property type="term" value="F:hydrolase activity"/>
    <property type="evidence" value="ECO:0007669"/>
    <property type="project" value="UniProtKB-UniRule"/>
</dbReference>